<proteinExistence type="predicted"/>
<evidence type="ECO:0000256" key="1">
    <source>
        <dbReference type="SAM" id="Phobius"/>
    </source>
</evidence>
<keyword evidence="1" id="KW-0472">Membrane</keyword>
<keyword evidence="1" id="KW-1133">Transmembrane helix</keyword>
<dbReference type="EMBL" id="FR854361">
    <property type="protein sequence ID" value="CCC03082.1"/>
    <property type="molecule type" value="Genomic_DNA"/>
</dbReference>
<keyword evidence="1" id="KW-0812">Transmembrane</keyword>
<organism evidence="2">
    <name type="scientific">Limosilactobacillus reuteri subsp. suis (strain ATCC 53608 / LMG 31752 / 1063)</name>
    <name type="common">Lactobacillus reuteri</name>
    <dbReference type="NCBI Taxonomy" id="927703"/>
    <lineage>
        <taxon>Bacteria</taxon>
        <taxon>Bacillati</taxon>
        <taxon>Bacillota</taxon>
        <taxon>Bacilli</taxon>
        <taxon>Lactobacillales</taxon>
        <taxon>Lactobacillaceae</taxon>
        <taxon>Limosilactobacillus</taxon>
    </lineage>
</organism>
<dbReference type="AlphaFoldDB" id="F8KCA4"/>
<gene>
    <name evidence="2" type="ORF">LRATCC53608_0332</name>
</gene>
<feature type="transmembrane region" description="Helical" evidence="1">
    <location>
        <begin position="20"/>
        <end position="45"/>
    </location>
</feature>
<sequence length="65" mass="6289">MFTLLVAGEVFCPLVGILPFPAGVVVGVIGFAGVSGCGVVGLPVLPLGVPFSLGVVGPTGFSFGV</sequence>
<protein>
    <submittedName>
        <fullName evidence="2">Uncharacterized protein</fullName>
    </submittedName>
</protein>
<dbReference type="HOGENOM" id="CLU_2844383_0_0_9"/>
<evidence type="ECO:0000313" key="2">
    <source>
        <dbReference type="EMBL" id="CCC03082.1"/>
    </source>
</evidence>
<reference evidence="2" key="1">
    <citation type="journal article" date="2011" name="J. Bacteriol.">
        <title>Genome sequence of the vertebrate gut symbiont Lactobacillus reuteri ATCC 53608.</title>
        <authorList>
            <person name="Heavens D."/>
            <person name="Tailford L.E."/>
            <person name="Crossman L."/>
            <person name="Jeffers F."/>
            <person name="Mackenzie D.A."/>
            <person name="Caccamo M."/>
            <person name="Juge N."/>
        </authorList>
    </citation>
    <scope>NUCLEOTIDE SEQUENCE [LARGE SCALE GENOMIC DNA]</scope>
    <source>
        <strain evidence="2">ATCC 53608</strain>
    </source>
</reference>
<accession>F8KCA4</accession>
<reference evidence="2" key="2">
    <citation type="submission" date="2011-05" db="EMBL/GenBank/DDBJ databases">
        <authorList>
            <person name="Davey R."/>
        </authorList>
    </citation>
    <scope>NUCLEOTIDE SEQUENCE</scope>
    <source>
        <strain evidence="2">ATCC 53608</strain>
    </source>
</reference>
<name>F8KCA4_LIMR5</name>